<evidence type="ECO:0000256" key="2">
    <source>
        <dbReference type="ARBA" id="ARBA00023015"/>
    </source>
</evidence>
<dbReference type="NCBIfam" id="TIGR02983">
    <property type="entry name" value="SigE-fam_strep"/>
    <property type="match status" value="1"/>
</dbReference>
<proteinExistence type="inferred from homology"/>
<accession>A0AAU2W3S5</accession>
<dbReference type="AlphaFoldDB" id="A0AAU2W3S5"/>
<name>A0AAU2W3S5_9ACTN</name>
<dbReference type="InterPro" id="IPR014284">
    <property type="entry name" value="RNA_pol_sigma-70_dom"/>
</dbReference>
<dbReference type="InterPro" id="IPR014325">
    <property type="entry name" value="RNA_pol_sigma-E_actinobac"/>
</dbReference>
<reference evidence="8" key="1">
    <citation type="submission" date="2022-10" db="EMBL/GenBank/DDBJ databases">
        <title>The complete genomes of actinobacterial strains from the NBC collection.</title>
        <authorList>
            <person name="Joergensen T.S."/>
            <person name="Alvarez Arevalo M."/>
            <person name="Sterndorff E.B."/>
            <person name="Faurdal D."/>
            <person name="Vuksanovic O."/>
            <person name="Mourched A.-S."/>
            <person name="Charusanti P."/>
            <person name="Shaw S."/>
            <person name="Blin K."/>
            <person name="Weber T."/>
        </authorList>
    </citation>
    <scope>NUCLEOTIDE SEQUENCE</scope>
    <source>
        <strain evidence="8">NBC_00008</strain>
    </source>
</reference>
<dbReference type="InterPro" id="IPR007627">
    <property type="entry name" value="RNA_pol_sigma70_r2"/>
</dbReference>
<dbReference type="SUPFAM" id="SSF88659">
    <property type="entry name" value="Sigma3 and sigma4 domains of RNA polymerase sigma factors"/>
    <property type="match status" value="1"/>
</dbReference>
<protein>
    <submittedName>
        <fullName evidence="8">SigE family RNA polymerase sigma factor</fullName>
    </submittedName>
</protein>
<dbReference type="InterPro" id="IPR036388">
    <property type="entry name" value="WH-like_DNA-bd_sf"/>
</dbReference>
<evidence type="ECO:0000256" key="1">
    <source>
        <dbReference type="ARBA" id="ARBA00010641"/>
    </source>
</evidence>
<keyword evidence="2" id="KW-0805">Transcription regulation</keyword>
<evidence type="ECO:0000256" key="5">
    <source>
        <dbReference type="ARBA" id="ARBA00023163"/>
    </source>
</evidence>
<dbReference type="CDD" id="cd06171">
    <property type="entry name" value="Sigma70_r4"/>
    <property type="match status" value="1"/>
</dbReference>
<organism evidence="8">
    <name type="scientific">Streptomyces sp. NBC_00008</name>
    <dbReference type="NCBI Taxonomy" id="2903610"/>
    <lineage>
        <taxon>Bacteria</taxon>
        <taxon>Bacillati</taxon>
        <taxon>Actinomycetota</taxon>
        <taxon>Actinomycetes</taxon>
        <taxon>Kitasatosporales</taxon>
        <taxon>Streptomycetaceae</taxon>
        <taxon>Streptomyces</taxon>
    </lineage>
</organism>
<dbReference type="PANTHER" id="PTHR43133">
    <property type="entry name" value="RNA POLYMERASE ECF-TYPE SIGMA FACTO"/>
    <property type="match status" value="1"/>
</dbReference>
<gene>
    <name evidence="8" type="ORF">OG398_21835</name>
</gene>
<dbReference type="GO" id="GO:0003677">
    <property type="term" value="F:DNA binding"/>
    <property type="evidence" value="ECO:0007669"/>
    <property type="project" value="UniProtKB-KW"/>
</dbReference>
<dbReference type="InterPro" id="IPR039425">
    <property type="entry name" value="RNA_pol_sigma-70-like"/>
</dbReference>
<dbReference type="Gene3D" id="1.10.10.10">
    <property type="entry name" value="Winged helix-like DNA-binding domain superfamily/Winged helix DNA-binding domain"/>
    <property type="match status" value="1"/>
</dbReference>
<keyword evidence="4" id="KW-0238">DNA-binding</keyword>
<comment type="similarity">
    <text evidence="1">Belongs to the sigma-70 factor family. ECF subfamily.</text>
</comment>
<dbReference type="GO" id="GO:0006352">
    <property type="term" value="P:DNA-templated transcription initiation"/>
    <property type="evidence" value="ECO:0007669"/>
    <property type="project" value="InterPro"/>
</dbReference>
<evidence type="ECO:0000313" key="8">
    <source>
        <dbReference type="EMBL" id="WTW73964.1"/>
    </source>
</evidence>
<evidence type="ECO:0000256" key="4">
    <source>
        <dbReference type="ARBA" id="ARBA00023125"/>
    </source>
</evidence>
<keyword evidence="5" id="KW-0804">Transcription</keyword>
<dbReference type="InterPro" id="IPR013249">
    <property type="entry name" value="RNA_pol_sigma70_r4_t2"/>
</dbReference>
<feature type="domain" description="RNA polymerase sigma factor 70 region 4 type 2" evidence="7">
    <location>
        <begin position="102"/>
        <end position="154"/>
    </location>
</feature>
<dbReference type="NCBIfam" id="TIGR02937">
    <property type="entry name" value="sigma70-ECF"/>
    <property type="match status" value="1"/>
</dbReference>
<evidence type="ECO:0000259" key="6">
    <source>
        <dbReference type="Pfam" id="PF04542"/>
    </source>
</evidence>
<feature type="domain" description="RNA polymerase sigma-70 region 2" evidence="6">
    <location>
        <begin position="18"/>
        <end position="80"/>
    </location>
</feature>
<dbReference type="PANTHER" id="PTHR43133:SF50">
    <property type="entry name" value="ECF RNA POLYMERASE SIGMA FACTOR SIGM"/>
    <property type="match status" value="1"/>
</dbReference>
<dbReference type="Gene3D" id="1.10.1740.10">
    <property type="match status" value="1"/>
</dbReference>
<keyword evidence="3" id="KW-0731">Sigma factor</keyword>
<dbReference type="EMBL" id="CP108313">
    <property type="protein sequence ID" value="WTW73964.1"/>
    <property type="molecule type" value="Genomic_DNA"/>
</dbReference>
<dbReference type="Pfam" id="PF08281">
    <property type="entry name" value="Sigma70_r4_2"/>
    <property type="match status" value="1"/>
</dbReference>
<dbReference type="Pfam" id="PF04542">
    <property type="entry name" value="Sigma70_r2"/>
    <property type="match status" value="1"/>
</dbReference>
<dbReference type="InterPro" id="IPR013324">
    <property type="entry name" value="RNA_pol_sigma_r3/r4-like"/>
</dbReference>
<dbReference type="InterPro" id="IPR013325">
    <property type="entry name" value="RNA_pol_sigma_r2"/>
</dbReference>
<dbReference type="SUPFAM" id="SSF88946">
    <property type="entry name" value="Sigma2 domain of RNA polymerase sigma factors"/>
    <property type="match status" value="1"/>
</dbReference>
<evidence type="ECO:0000259" key="7">
    <source>
        <dbReference type="Pfam" id="PF08281"/>
    </source>
</evidence>
<sequence length="186" mass="20673">MSDLAGAPVEFDEFARSRQAYLRRSAYLLCGDWHLAEDLTQTALAKLYAVWRRVRMDSPDSYARKVLFRTFVDETRRRRWWERSSAHEYDVAAPAQDPDLRLMLLAALRQVPARGRAVLVLRFWHDQSVEETAAALGCSTGTVKSQTSRGLATLRRVLGDTPLAAQLGSGDGMGRGAGIGYPKAGC</sequence>
<dbReference type="GO" id="GO:0016987">
    <property type="term" value="F:sigma factor activity"/>
    <property type="evidence" value="ECO:0007669"/>
    <property type="project" value="UniProtKB-KW"/>
</dbReference>
<evidence type="ECO:0000256" key="3">
    <source>
        <dbReference type="ARBA" id="ARBA00023082"/>
    </source>
</evidence>